<feature type="repeat" description="PPR" evidence="2">
    <location>
        <begin position="738"/>
        <end position="772"/>
    </location>
</feature>
<reference evidence="3 4" key="1">
    <citation type="submission" date="2015-01" db="EMBL/GenBank/DDBJ databases">
        <title>Genome of allotetraploid Gossypium barbadense reveals genomic plasticity and fiber elongation in cotton evolution.</title>
        <authorList>
            <person name="Chen X."/>
            <person name="Liu X."/>
            <person name="Zhao B."/>
            <person name="Zheng H."/>
            <person name="Hu Y."/>
            <person name="Lu G."/>
            <person name="Yang C."/>
            <person name="Chen J."/>
            <person name="Shan C."/>
            <person name="Zhang L."/>
            <person name="Zhou Y."/>
            <person name="Wang L."/>
            <person name="Guo W."/>
            <person name="Bai Y."/>
            <person name="Ruan J."/>
            <person name="Shangguan X."/>
            <person name="Mao Y."/>
            <person name="Jiang J."/>
            <person name="Zhu Y."/>
            <person name="Lei J."/>
            <person name="Kang H."/>
            <person name="Chen S."/>
            <person name="He X."/>
            <person name="Wang R."/>
            <person name="Wang Y."/>
            <person name="Chen J."/>
            <person name="Wang L."/>
            <person name="Yu S."/>
            <person name="Wang B."/>
            <person name="Wei J."/>
            <person name="Song S."/>
            <person name="Lu X."/>
            <person name="Gao Z."/>
            <person name="Gu W."/>
            <person name="Deng X."/>
            <person name="Ma D."/>
            <person name="Wang S."/>
            <person name="Liang W."/>
            <person name="Fang L."/>
            <person name="Cai C."/>
            <person name="Zhu X."/>
            <person name="Zhou B."/>
            <person name="Zhang Y."/>
            <person name="Chen Z."/>
            <person name="Xu S."/>
            <person name="Zhu R."/>
            <person name="Wang S."/>
            <person name="Zhang T."/>
            <person name="Zhao G."/>
        </authorList>
    </citation>
    <scope>NUCLEOTIDE SEQUENCE [LARGE SCALE GENOMIC DNA]</scope>
    <source>
        <strain evidence="4">cv. Xinhai21</strain>
        <tissue evidence="3">Leaf</tissue>
    </source>
</reference>
<dbReference type="Pfam" id="PF01535">
    <property type="entry name" value="PPR"/>
    <property type="match status" value="7"/>
</dbReference>
<dbReference type="EMBL" id="KZ664699">
    <property type="protein sequence ID" value="PPS03748.1"/>
    <property type="molecule type" value="Genomic_DNA"/>
</dbReference>
<feature type="repeat" description="PPR" evidence="2">
    <location>
        <begin position="361"/>
        <end position="395"/>
    </location>
</feature>
<organism evidence="3 4">
    <name type="scientific">Gossypium barbadense</name>
    <name type="common">Sea Island cotton</name>
    <name type="synonym">Hibiscus barbadensis</name>
    <dbReference type="NCBI Taxonomy" id="3634"/>
    <lineage>
        <taxon>Eukaryota</taxon>
        <taxon>Viridiplantae</taxon>
        <taxon>Streptophyta</taxon>
        <taxon>Embryophyta</taxon>
        <taxon>Tracheophyta</taxon>
        <taxon>Spermatophyta</taxon>
        <taxon>Magnoliopsida</taxon>
        <taxon>eudicotyledons</taxon>
        <taxon>Gunneridae</taxon>
        <taxon>Pentapetalae</taxon>
        <taxon>rosids</taxon>
        <taxon>malvids</taxon>
        <taxon>Malvales</taxon>
        <taxon>Malvaceae</taxon>
        <taxon>Malvoideae</taxon>
        <taxon>Gossypium</taxon>
    </lineage>
</organism>
<keyword evidence="1" id="KW-0677">Repeat</keyword>
<evidence type="ECO:0000313" key="4">
    <source>
        <dbReference type="Proteomes" id="UP000239757"/>
    </source>
</evidence>
<dbReference type="AlphaFoldDB" id="A0A2P5XK87"/>
<dbReference type="Pfam" id="PF20430">
    <property type="entry name" value="Eplus_motif"/>
    <property type="match status" value="1"/>
</dbReference>
<dbReference type="InterPro" id="IPR011990">
    <property type="entry name" value="TPR-like_helical_dom_sf"/>
</dbReference>
<dbReference type="SUPFAM" id="SSF48452">
    <property type="entry name" value="TPR-like"/>
    <property type="match status" value="3"/>
</dbReference>
<dbReference type="InterPro" id="IPR046960">
    <property type="entry name" value="PPR_At4g14850-like_plant"/>
</dbReference>
<dbReference type="Pfam" id="PF20431">
    <property type="entry name" value="E_motif"/>
    <property type="match status" value="1"/>
</dbReference>
<protein>
    <recommendedName>
        <fullName evidence="5">Pentacotripeptide-repeat region of PRORP domain-containing protein</fullName>
    </recommendedName>
</protein>
<evidence type="ECO:0000313" key="3">
    <source>
        <dbReference type="EMBL" id="PPS03748.1"/>
    </source>
</evidence>
<dbReference type="InterPro" id="IPR046849">
    <property type="entry name" value="E2_motif"/>
</dbReference>
<evidence type="ECO:0000256" key="2">
    <source>
        <dbReference type="PROSITE-ProRule" id="PRU00708"/>
    </source>
</evidence>
<name>A0A2P5XK87_GOSBA</name>
<dbReference type="FunFam" id="1.25.40.10:FF:000184">
    <property type="entry name" value="Pentatricopeptide repeat-containing protein, chloroplastic"/>
    <property type="match status" value="1"/>
</dbReference>
<gene>
    <name evidence="3" type="ORF">GOBAR_AA16920</name>
</gene>
<dbReference type="FunFam" id="1.25.40.10:FF:000442">
    <property type="entry name" value="Pentatricopeptide repeat-containing protein At3g49710"/>
    <property type="match status" value="1"/>
</dbReference>
<dbReference type="FunFam" id="1.25.40.10:FF:000144">
    <property type="entry name" value="Pentatricopeptide repeat-containing protein, mitochondrial"/>
    <property type="match status" value="1"/>
</dbReference>
<dbReference type="Proteomes" id="UP000239757">
    <property type="component" value="Unassembled WGS sequence"/>
</dbReference>
<dbReference type="FunFam" id="1.25.40.10:FF:001269">
    <property type="entry name" value="Pentatricopeptide repeat-containing protein At5g56310"/>
    <property type="match status" value="1"/>
</dbReference>
<dbReference type="NCBIfam" id="TIGR00756">
    <property type="entry name" value="PPR"/>
    <property type="match status" value="8"/>
</dbReference>
<feature type="repeat" description="PPR" evidence="2">
    <location>
        <begin position="600"/>
        <end position="634"/>
    </location>
</feature>
<accession>A0A2P5XK87</accession>
<feature type="repeat" description="PPR" evidence="2">
    <location>
        <begin position="223"/>
        <end position="257"/>
    </location>
</feature>
<evidence type="ECO:0008006" key="5">
    <source>
        <dbReference type="Google" id="ProtNLM"/>
    </source>
</evidence>
<feature type="repeat" description="PPR" evidence="2">
    <location>
        <begin position="326"/>
        <end position="360"/>
    </location>
</feature>
<feature type="repeat" description="PPR" evidence="2">
    <location>
        <begin position="703"/>
        <end position="737"/>
    </location>
</feature>
<dbReference type="Pfam" id="PF13041">
    <property type="entry name" value="PPR_2"/>
    <property type="match status" value="4"/>
</dbReference>
<dbReference type="InterPro" id="IPR046848">
    <property type="entry name" value="E_motif"/>
</dbReference>
<feature type="repeat" description="PPR" evidence="2">
    <location>
        <begin position="468"/>
        <end position="502"/>
    </location>
</feature>
<dbReference type="PANTHER" id="PTHR47926">
    <property type="entry name" value="PENTATRICOPEPTIDE REPEAT-CONTAINING PROTEIN"/>
    <property type="match status" value="1"/>
</dbReference>
<dbReference type="GO" id="GO:0009451">
    <property type="term" value="P:RNA modification"/>
    <property type="evidence" value="ECO:0007669"/>
    <property type="project" value="InterPro"/>
</dbReference>
<dbReference type="OrthoDB" id="185373at2759"/>
<dbReference type="InterPro" id="IPR002885">
    <property type="entry name" value="PPR_rpt"/>
</dbReference>
<feature type="repeat" description="PPR" evidence="2">
    <location>
        <begin position="569"/>
        <end position="599"/>
    </location>
</feature>
<proteinExistence type="predicted"/>
<dbReference type="GO" id="GO:0003723">
    <property type="term" value="F:RNA binding"/>
    <property type="evidence" value="ECO:0007669"/>
    <property type="project" value="InterPro"/>
</dbReference>
<evidence type="ECO:0000256" key="1">
    <source>
        <dbReference type="ARBA" id="ARBA00022737"/>
    </source>
</evidence>
<dbReference type="Gene3D" id="1.25.40.10">
    <property type="entry name" value="Tetratricopeptide repeat domain"/>
    <property type="match status" value="6"/>
</dbReference>
<feature type="repeat" description="PPR" evidence="2">
    <location>
        <begin position="91"/>
        <end position="125"/>
    </location>
</feature>
<dbReference type="PROSITE" id="PS51375">
    <property type="entry name" value="PPR"/>
    <property type="match status" value="10"/>
</dbReference>
<feature type="repeat" description="PPR" evidence="2">
    <location>
        <begin position="192"/>
        <end position="222"/>
    </location>
</feature>
<dbReference type="PANTHER" id="PTHR47926:SF483">
    <property type="entry name" value="TETRATRICOPEPTIDE-LIKE HELICAL DOMAIN SUPERFAMILY"/>
    <property type="match status" value="1"/>
</dbReference>
<sequence>MGSMKESLMAEKALEFQVQPSCKCGMFQALINVLVKCKSFSELKQIHALVTTFGLRHDSPISSKLLSLAALSGAGNIDYAHRLFSTLPAPRVFDWNTIIRGYSISKNPNKSFSVFIKMLRAGVFPDYLTYPFLAKASARLLKPELGGAIHGHALKNGFQLDKFINNSLIHMYASCHDIVYARRVFDEMPMKNIVSWNAMLDGYAKCGDMASARQVFDLMPQRDVVSWSCLIDGYVKNGDHKEALAIFEEMLVLGPKANEVTMVSVLCACAHLGALDQGRSMHCYVMDNGLPMTLVLRTSLVDMYAKCGAIEEALDVFRGVSNGKTDVLLWNAIIGGLAIHGLVNESLELFTEMQIAGIVPDEITYLCLLSACAHGGLVKEAWYFFECLGKHEFQVQPSCKCGMFQALINVLVKCKSFSELKQIHALVTTFGLRHDSPISSKLLSLAALSGAGNIDYAHRLFSTLPAPRVFDWNTIIRGYSISKNPNKSFSVFIKMLRAGVFPDYLTYPFLAKASARLLKPELGGAIHGHALKNGFQLDKFINNSLIHMYASCHDIVYARRVFDEMPMKNIVSWNAMLDGYAKCGDMASARQVFDLMPQRDVVSWSCLIDGYVKNGDHKEALAIFEEMLVLGPKANEVTMVSVLCACAHLGALDQGRSMHCYVMDNGLPMTLVLRTSLVDMYAKCGAIEEALDVFRGVSNGKTDVLLWNAIIGGLAIHGLVNESLELFTEMQIAGIVPDEITYLCLLSACAHGGLVKEAWYFFECLGKHGMTPKSEHYACMVDVLARAGQVAEAYQFLCEMPVEPSAPLLGALLNGCLIYGKSDLVEIVGRKLIELDPDHDGRYIGLSNVYAAVKRWKEARTMREAMERRGVKKSAGFSCVEISGTLYSFIAHDETHPNSKQIYEILEFIVIQMKLDVHKDIQEYLSL</sequence>